<name>A0AAD1UG36_EUPCR</name>
<proteinExistence type="predicted"/>
<dbReference type="AlphaFoldDB" id="A0AAD1UG36"/>
<dbReference type="Proteomes" id="UP001295684">
    <property type="component" value="Unassembled WGS sequence"/>
</dbReference>
<keyword evidence="1" id="KW-0732">Signal</keyword>
<accession>A0AAD1UG36</accession>
<evidence type="ECO:0000313" key="3">
    <source>
        <dbReference type="Proteomes" id="UP001295684"/>
    </source>
</evidence>
<keyword evidence="3" id="KW-1185">Reference proteome</keyword>
<dbReference type="EMBL" id="CAMPGE010009831">
    <property type="protein sequence ID" value="CAI2368693.1"/>
    <property type="molecule type" value="Genomic_DNA"/>
</dbReference>
<evidence type="ECO:0000256" key="1">
    <source>
        <dbReference type="SAM" id="SignalP"/>
    </source>
</evidence>
<comment type="caution">
    <text evidence="2">The sequence shown here is derived from an EMBL/GenBank/DDBJ whole genome shotgun (WGS) entry which is preliminary data.</text>
</comment>
<gene>
    <name evidence="2" type="ORF">ECRASSUSDP1_LOCUS9989</name>
</gene>
<feature type="signal peptide" evidence="1">
    <location>
        <begin position="1"/>
        <end position="29"/>
    </location>
</feature>
<sequence>MSRWWCDLSRKFIIWCSSSLMSLWRLCFLGENSEIIFSEWKGFHTIPLSLCIEKASGLFQSTLGVHDLCERLKEASLCNAELDIFSSKCDSFFTLETETCSSRNSSDKFSSHSSIFFIFTNYY</sequence>
<evidence type="ECO:0000313" key="2">
    <source>
        <dbReference type="EMBL" id="CAI2368693.1"/>
    </source>
</evidence>
<organism evidence="2 3">
    <name type="scientific">Euplotes crassus</name>
    <dbReference type="NCBI Taxonomy" id="5936"/>
    <lineage>
        <taxon>Eukaryota</taxon>
        <taxon>Sar</taxon>
        <taxon>Alveolata</taxon>
        <taxon>Ciliophora</taxon>
        <taxon>Intramacronucleata</taxon>
        <taxon>Spirotrichea</taxon>
        <taxon>Hypotrichia</taxon>
        <taxon>Euplotida</taxon>
        <taxon>Euplotidae</taxon>
        <taxon>Moneuplotes</taxon>
    </lineage>
</organism>
<feature type="chain" id="PRO_5041934374" evidence="1">
    <location>
        <begin position="30"/>
        <end position="123"/>
    </location>
</feature>
<protein>
    <submittedName>
        <fullName evidence="2">Uncharacterized protein</fullName>
    </submittedName>
</protein>
<reference evidence="2" key="1">
    <citation type="submission" date="2023-07" db="EMBL/GenBank/DDBJ databases">
        <authorList>
            <consortium name="AG Swart"/>
            <person name="Singh M."/>
            <person name="Singh A."/>
            <person name="Seah K."/>
            <person name="Emmerich C."/>
        </authorList>
    </citation>
    <scope>NUCLEOTIDE SEQUENCE</scope>
    <source>
        <strain evidence="2">DP1</strain>
    </source>
</reference>